<keyword evidence="5 10" id="KW-0472">Membrane</keyword>
<sequence>MFCSKTVFRCFKTLERLGDRITGAAGPFFAGLAVILISAGTICFFDVVMPSLPYRWLSGPICALIAFNLLMHYYLVVTTSPGFVDAPPPVAGRGFMWATPRNALTERPLTEGVRWSNEFNITKAEATKCRKCGQQKPEVYNALTMFPRLMSTWKSERSHHCRVCNRCVLKYDHHCPVRINQCVGLYNERHFVLFMAYLCISTFCFCILGYPQFFDALGLTFKRDPWPHHVPVLLYIIEFILSGVLCFAVGIMLMFHLWTISQGETSVESQDNEFYGRIAKNRGEAFVNSYDLGKIRNLQLFFNIGRGGYPFYTLLFPFRILPYTDGRSWARREGLTRHRGIRRGEELTDEEDP</sequence>
<keyword evidence="13" id="KW-1185">Reference proteome</keyword>
<feature type="domain" description="Palmitoyltransferase DHHC" evidence="11">
    <location>
        <begin position="151"/>
        <end position="271"/>
    </location>
</feature>
<protein>
    <recommendedName>
        <fullName evidence="10">Palmitoyltransferase</fullName>
        <ecNumber evidence="10">2.3.1.225</ecNumber>
    </recommendedName>
</protein>
<evidence type="ECO:0000256" key="1">
    <source>
        <dbReference type="ARBA" id="ARBA00004141"/>
    </source>
</evidence>
<evidence type="ECO:0000313" key="13">
    <source>
        <dbReference type="Proteomes" id="UP001163846"/>
    </source>
</evidence>
<accession>A0AA38U7G2</accession>
<comment type="caution">
    <text evidence="12">The sequence shown here is derived from an EMBL/GenBank/DDBJ whole genome shotgun (WGS) entry which is preliminary data.</text>
</comment>
<dbReference type="InterPro" id="IPR001594">
    <property type="entry name" value="Palmitoyltrfase_DHHC"/>
</dbReference>
<evidence type="ECO:0000256" key="4">
    <source>
        <dbReference type="ARBA" id="ARBA00022989"/>
    </source>
</evidence>
<dbReference type="EC" id="2.3.1.225" evidence="10"/>
<dbReference type="PANTHER" id="PTHR12246">
    <property type="entry name" value="PALMITOYLTRANSFERASE ZDHHC16"/>
    <property type="match status" value="1"/>
</dbReference>
<evidence type="ECO:0000256" key="8">
    <source>
        <dbReference type="ARBA" id="ARBA00023315"/>
    </source>
</evidence>
<evidence type="ECO:0000256" key="6">
    <source>
        <dbReference type="ARBA" id="ARBA00023139"/>
    </source>
</evidence>
<comment type="similarity">
    <text evidence="10">Belongs to the DHHC palmitoyltransferase family.</text>
</comment>
<evidence type="ECO:0000256" key="10">
    <source>
        <dbReference type="RuleBase" id="RU079119"/>
    </source>
</evidence>
<organism evidence="12 13">
    <name type="scientific">Lentinula raphanica</name>
    <dbReference type="NCBI Taxonomy" id="153919"/>
    <lineage>
        <taxon>Eukaryota</taxon>
        <taxon>Fungi</taxon>
        <taxon>Dikarya</taxon>
        <taxon>Basidiomycota</taxon>
        <taxon>Agaricomycotina</taxon>
        <taxon>Agaricomycetes</taxon>
        <taxon>Agaricomycetidae</taxon>
        <taxon>Agaricales</taxon>
        <taxon>Marasmiineae</taxon>
        <taxon>Omphalotaceae</taxon>
        <taxon>Lentinula</taxon>
    </lineage>
</organism>
<feature type="transmembrane region" description="Helical" evidence="10">
    <location>
        <begin position="191"/>
        <end position="213"/>
    </location>
</feature>
<dbReference type="GO" id="GO:0016020">
    <property type="term" value="C:membrane"/>
    <property type="evidence" value="ECO:0007669"/>
    <property type="project" value="UniProtKB-SubCell"/>
</dbReference>
<proteinExistence type="inferred from homology"/>
<reference evidence="12" key="1">
    <citation type="submission" date="2022-08" db="EMBL/GenBank/DDBJ databases">
        <authorList>
            <consortium name="DOE Joint Genome Institute"/>
            <person name="Min B."/>
            <person name="Riley R."/>
            <person name="Sierra-Patev S."/>
            <person name="Naranjo-Ortiz M."/>
            <person name="Looney B."/>
            <person name="Konkel Z."/>
            <person name="Slot J.C."/>
            <person name="Sakamoto Y."/>
            <person name="Steenwyk J.L."/>
            <person name="Rokas A."/>
            <person name="Carro J."/>
            <person name="Camarero S."/>
            <person name="Ferreira P."/>
            <person name="Molpeceres G."/>
            <person name="Ruiz-Duenas F.J."/>
            <person name="Serrano A."/>
            <person name="Henrissat B."/>
            <person name="Drula E."/>
            <person name="Hughes K.W."/>
            <person name="Mata J.L."/>
            <person name="Ishikawa N.K."/>
            <person name="Vargas-Isla R."/>
            <person name="Ushijima S."/>
            <person name="Smith C.A."/>
            <person name="Ahrendt S."/>
            <person name="Andreopoulos W."/>
            <person name="He G."/>
            <person name="Labutti K."/>
            <person name="Lipzen A."/>
            <person name="Ng V."/>
            <person name="Sandor L."/>
            <person name="Barry K."/>
            <person name="Martinez A.T."/>
            <person name="Xiao Y."/>
            <person name="Gibbons J.G."/>
            <person name="Terashima K."/>
            <person name="Hibbett D.S."/>
            <person name="Grigoriev I.V."/>
        </authorList>
    </citation>
    <scope>NUCLEOTIDE SEQUENCE</scope>
    <source>
        <strain evidence="12">TFB9207</strain>
    </source>
</reference>
<keyword evidence="4 10" id="KW-1133">Transmembrane helix</keyword>
<dbReference type="Pfam" id="PF01529">
    <property type="entry name" value="DHHC"/>
    <property type="match status" value="1"/>
</dbReference>
<evidence type="ECO:0000256" key="3">
    <source>
        <dbReference type="ARBA" id="ARBA00022692"/>
    </source>
</evidence>
<comment type="domain">
    <text evidence="10">The DHHC domain is required for palmitoyltransferase activity.</text>
</comment>
<gene>
    <name evidence="12" type="ORF">F5878DRAFT_546317</name>
</gene>
<feature type="transmembrane region" description="Helical" evidence="10">
    <location>
        <begin position="21"/>
        <end position="48"/>
    </location>
</feature>
<dbReference type="AlphaFoldDB" id="A0AA38U7G2"/>
<keyword evidence="8 10" id="KW-0012">Acyltransferase</keyword>
<dbReference type="EMBL" id="MU806668">
    <property type="protein sequence ID" value="KAJ3833581.1"/>
    <property type="molecule type" value="Genomic_DNA"/>
</dbReference>
<dbReference type="PROSITE" id="PS50216">
    <property type="entry name" value="DHHC"/>
    <property type="match status" value="1"/>
</dbReference>
<name>A0AA38U7G2_9AGAR</name>
<feature type="transmembrane region" description="Helical" evidence="10">
    <location>
        <begin position="54"/>
        <end position="75"/>
    </location>
</feature>
<evidence type="ECO:0000256" key="2">
    <source>
        <dbReference type="ARBA" id="ARBA00022679"/>
    </source>
</evidence>
<evidence type="ECO:0000256" key="7">
    <source>
        <dbReference type="ARBA" id="ARBA00023288"/>
    </source>
</evidence>
<dbReference type="InterPro" id="IPR039859">
    <property type="entry name" value="PFA4/ZDH16/20/ERF2-like"/>
</dbReference>
<evidence type="ECO:0000256" key="5">
    <source>
        <dbReference type="ARBA" id="ARBA00023136"/>
    </source>
</evidence>
<evidence type="ECO:0000256" key="9">
    <source>
        <dbReference type="ARBA" id="ARBA00048048"/>
    </source>
</evidence>
<feature type="transmembrane region" description="Helical" evidence="10">
    <location>
        <begin position="233"/>
        <end position="255"/>
    </location>
</feature>
<comment type="subcellular location">
    <subcellularLocation>
        <location evidence="1">Membrane</location>
        <topology evidence="1">Multi-pass membrane protein</topology>
    </subcellularLocation>
</comment>
<keyword evidence="7" id="KW-0449">Lipoprotein</keyword>
<keyword evidence="6" id="KW-0564">Palmitate</keyword>
<evidence type="ECO:0000313" key="12">
    <source>
        <dbReference type="EMBL" id="KAJ3833581.1"/>
    </source>
</evidence>
<keyword evidence="2 10" id="KW-0808">Transferase</keyword>
<comment type="catalytic activity">
    <reaction evidence="9 10">
        <text>L-cysteinyl-[protein] + hexadecanoyl-CoA = S-hexadecanoyl-L-cysteinyl-[protein] + CoA</text>
        <dbReference type="Rhea" id="RHEA:36683"/>
        <dbReference type="Rhea" id="RHEA-COMP:10131"/>
        <dbReference type="Rhea" id="RHEA-COMP:11032"/>
        <dbReference type="ChEBI" id="CHEBI:29950"/>
        <dbReference type="ChEBI" id="CHEBI:57287"/>
        <dbReference type="ChEBI" id="CHEBI:57379"/>
        <dbReference type="ChEBI" id="CHEBI:74151"/>
        <dbReference type="EC" id="2.3.1.225"/>
    </reaction>
</comment>
<dbReference type="Proteomes" id="UP001163846">
    <property type="component" value="Unassembled WGS sequence"/>
</dbReference>
<evidence type="ECO:0000259" key="11">
    <source>
        <dbReference type="Pfam" id="PF01529"/>
    </source>
</evidence>
<dbReference type="GO" id="GO:0019706">
    <property type="term" value="F:protein-cysteine S-palmitoyltransferase activity"/>
    <property type="evidence" value="ECO:0007669"/>
    <property type="project" value="UniProtKB-EC"/>
</dbReference>
<keyword evidence="3 10" id="KW-0812">Transmembrane</keyword>